<dbReference type="SUPFAM" id="SSF53335">
    <property type="entry name" value="S-adenosyl-L-methionine-dependent methyltransferases"/>
    <property type="match status" value="1"/>
</dbReference>
<dbReference type="InterPro" id="IPR002295">
    <property type="entry name" value="N4/N6-MTase_EcoPI_Mod-like"/>
</dbReference>
<gene>
    <name evidence="8" type="ORF">A1356_08665</name>
</gene>
<dbReference type="GO" id="GO:0003677">
    <property type="term" value="F:DNA binding"/>
    <property type="evidence" value="ECO:0007669"/>
    <property type="project" value="InterPro"/>
</dbReference>
<dbReference type="PRINTS" id="PR00506">
    <property type="entry name" value="D21N6MTFRASE"/>
</dbReference>
<evidence type="ECO:0000256" key="2">
    <source>
        <dbReference type="ARBA" id="ARBA00011900"/>
    </source>
</evidence>
<dbReference type="EC" id="2.1.1.72" evidence="2"/>
<dbReference type="EMBL" id="LUUL01000062">
    <property type="protein sequence ID" value="OAI27762.1"/>
    <property type="molecule type" value="Genomic_DNA"/>
</dbReference>
<sequence>MGYSDQFFKALGIRADGGGNLEKFAKQSGVSAKRLKYYNENNLVPTGGDLNKIIATANISELLLRLKMGRFDKDIIEAIQNNSEVIFPIIEEHAKTIEPHANSCTLAFETKLGKLYKGDCFDLLKIMDSDSVDLVFADPPFNLSKLYPSEINDNIRIEKYIYWCQEWIKECARVLKPGGAIFLWNLPKWNVALTSCLEGMLTFRHWIAVDIKYSLPIQNRLYPSHYSLLYYIKGDKPNTFHPDRLAMDVCPKCYGDIKDYGGYKDKMNPTGVNICDIWTDIAPVRHAKYKRRKGSNELSLKLLDRIIEMASDEGDLVFDPFGGSGTTYMAAELKGRRWVGCEIGPCDVIQDRFSLIKEEQKILEGYRSTINSLFPEKTRLERVKRGLWTCESVKKKKQPNE</sequence>
<dbReference type="InterPro" id="IPR029063">
    <property type="entry name" value="SAM-dependent_MTases_sf"/>
</dbReference>
<dbReference type="InterPro" id="IPR002052">
    <property type="entry name" value="DNA_methylase_N6_adenine_CS"/>
</dbReference>
<evidence type="ECO:0000256" key="4">
    <source>
        <dbReference type="ARBA" id="ARBA00022679"/>
    </source>
</evidence>
<name>A0AA91DEV7_9GAMM</name>
<evidence type="ECO:0000256" key="5">
    <source>
        <dbReference type="ARBA" id="ARBA00022691"/>
    </source>
</evidence>
<evidence type="ECO:0000256" key="6">
    <source>
        <dbReference type="ARBA" id="ARBA00047942"/>
    </source>
</evidence>
<evidence type="ECO:0000256" key="3">
    <source>
        <dbReference type="ARBA" id="ARBA00022603"/>
    </source>
</evidence>
<reference evidence="8 9" key="1">
    <citation type="submission" date="2016-03" db="EMBL/GenBank/DDBJ databases">
        <authorList>
            <person name="Heylen K."/>
            <person name="De Vos P."/>
            <person name="Vekeman B."/>
        </authorList>
    </citation>
    <scope>NUCLEOTIDE SEQUENCE [LARGE SCALE GENOMIC DNA]</scope>
    <source>
        <strain evidence="8 9">R-49807</strain>
    </source>
</reference>
<accession>A0AA91DEV7</accession>
<dbReference type="CDD" id="cd02440">
    <property type="entry name" value="AdoMet_MTases"/>
    <property type="match status" value="1"/>
</dbReference>
<evidence type="ECO:0000313" key="8">
    <source>
        <dbReference type="EMBL" id="OAI27762.1"/>
    </source>
</evidence>
<dbReference type="Pfam" id="PF01555">
    <property type="entry name" value="N6_N4_Mtase"/>
    <property type="match status" value="1"/>
</dbReference>
<dbReference type="PROSITE" id="PS00092">
    <property type="entry name" value="N6_MTASE"/>
    <property type="match status" value="1"/>
</dbReference>
<dbReference type="AlphaFoldDB" id="A0AA91DEV7"/>
<comment type="catalytic activity">
    <reaction evidence="6">
        <text>a 2'-deoxyadenosine in DNA + S-adenosyl-L-methionine = an N(6)-methyl-2'-deoxyadenosine in DNA + S-adenosyl-L-homocysteine + H(+)</text>
        <dbReference type="Rhea" id="RHEA:15197"/>
        <dbReference type="Rhea" id="RHEA-COMP:12418"/>
        <dbReference type="Rhea" id="RHEA-COMP:12419"/>
        <dbReference type="ChEBI" id="CHEBI:15378"/>
        <dbReference type="ChEBI" id="CHEBI:57856"/>
        <dbReference type="ChEBI" id="CHEBI:59789"/>
        <dbReference type="ChEBI" id="CHEBI:90615"/>
        <dbReference type="ChEBI" id="CHEBI:90616"/>
        <dbReference type="EC" id="2.1.1.72"/>
    </reaction>
</comment>
<comment type="similarity">
    <text evidence="1">Belongs to the N(4)/N(6)-methyltransferase family.</text>
</comment>
<dbReference type="REBASE" id="164925">
    <property type="entry name" value="M.Mko49807ORF8665P"/>
</dbReference>
<keyword evidence="9" id="KW-1185">Reference proteome</keyword>
<keyword evidence="3 8" id="KW-0489">Methyltransferase</keyword>
<protein>
    <recommendedName>
        <fullName evidence="2">site-specific DNA-methyltransferase (adenine-specific)</fullName>
        <ecNumber evidence="2">2.1.1.72</ecNumber>
    </recommendedName>
</protein>
<dbReference type="InterPro" id="IPR002941">
    <property type="entry name" value="DNA_methylase_N4/N6"/>
</dbReference>
<comment type="caution">
    <text evidence="8">The sequence shown here is derived from an EMBL/GenBank/DDBJ whole genome shotgun (WGS) entry which is preliminary data.</text>
</comment>
<organism evidence="8 9">
    <name type="scientific">Methylomonas koyamae</name>
    <dbReference type="NCBI Taxonomy" id="702114"/>
    <lineage>
        <taxon>Bacteria</taxon>
        <taxon>Pseudomonadati</taxon>
        <taxon>Pseudomonadota</taxon>
        <taxon>Gammaproteobacteria</taxon>
        <taxon>Methylococcales</taxon>
        <taxon>Methylococcaceae</taxon>
        <taxon>Methylomonas</taxon>
    </lineage>
</organism>
<proteinExistence type="inferred from homology"/>
<dbReference type="Gene3D" id="3.40.50.150">
    <property type="entry name" value="Vaccinia Virus protein VP39"/>
    <property type="match status" value="1"/>
</dbReference>
<evidence type="ECO:0000256" key="1">
    <source>
        <dbReference type="ARBA" id="ARBA00006594"/>
    </source>
</evidence>
<dbReference type="RefSeq" id="WP_064026126.1">
    <property type="nucleotide sequence ID" value="NZ_LUUL01000062.1"/>
</dbReference>
<dbReference type="GO" id="GO:0032259">
    <property type="term" value="P:methylation"/>
    <property type="evidence" value="ECO:0007669"/>
    <property type="project" value="UniProtKB-KW"/>
</dbReference>
<dbReference type="Proteomes" id="UP000077734">
    <property type="component" value="Unassembled WGS sequence"/>
</dbReference>
<keyword evidence="4" id="KW-0808">Transferase</keyword>
<feature type="domain" description="DNA methylase N-4/N-6" evidence="7">
    <location>
        <begin position="132"/>
        <end position="344"/>
    </location>
</feature>
<dbReference type="GO" id="GO:0008170">
    <property type="term" value="F:N-methyltransferase activity"/>
    <property type="evidence" value="ECO:0007669"/>
    <property type="project" value="InterPro"/>
</dbReference>
<evidence type="ECO:0000313" key="9">
    <source>
        <dbReference type="Proteomes" id="UP000077734"/>
    </source>
</evidence>
<evidence type="ECO:0000259" key="7">
    <source>
        <dbReference type="Pfam" id="PF01555"/>
    </source>
</evidence>
<dbReference type="GO" id="GO:0009007">
    <property type="term" value="F:site-specific DNA-methyltransferase (adenine-specific) activity"/>
    <property type="evidence" value="ECO:0007669"/>
    <property type="project" value="UniProtKB-EC"/>
</dbReference>
<keyword evidence="5" id="KW-0949">S-adenosyl-L-methionine</keyword>